<feature type="transmembrane region" description="Helical" evidence="10">
    <location>
        <begin position="131"/>
        <end position="152"/>
    </location>
</feature>
<comment type="subcellular location">
    <subcellularLocation>
        <location evidence="1 10">Cell membrane</location>
        <topology evidence="1 10">Multi-pass membrane protein</topology>
    </subcellularLocation>
</comment>
<feature type="compositionally biased region" description="Polar residues" evidence="11">
    <location>
        <begin position="432"/>
        <end position="453"/>
    </location>
</feature>
<feature type="transmembrane region" description="Helical" evidence="10">
    <location>
        <begin position="61"/>
        <end position="81"/>
    </location>
</feature>
<keyword evidence="2" id="KW-1003">Cell membrane</keyword>
<dbReference type="Pfam" id="PF00001">
    <property type="entry name" value="7tm_1"/>
    <property type="match status" value="1"/>
</dbReference>
<dbReference type="OrthoDB" id="5987909at2759"/>
<dbReference type="STRING" id="6832.A0A553NCX6"/>
<keyword evidence="3 10" id="KW-0812">Transmembrane</keyword>
<keyword evidence="14" id="KW-1185">Reference proteome</keyword>
<dbReference type="InterPro" id="IPR052665">
    <property type="entry name" value="Neuropeptide-GPCR"/>
</dbReference>
<dbReference type="PROSITE" id="PS50262">
    <property type="entry name" value="G_PROTEIN_RECEP_F1_2"/>
    <property type="match status" value="1"/>
</dbReference>
<dbReference type="InterPro" id="IPR000276">
    <property type="entry name" value="GPCR_Rhodpsn"/>
</dbReference>
<dbReference type="SUPFAM" id="SSF81321">
    <property type="entry name" value="Family A G protein-coupled receptor-like"/>
    <property type="match status" value="1"/>
</dbReference>
<keyword evidence="4 10" id="KW-1133">Transmembrane helix</keyword>
<evidence type="ECO:0000256" key="5">
    <source>
        <dbReference type="ARBA" id="ARBA00023040"/>
    </source>
</evidence>
<evidence type="ECO:0000256" key="8">
    <source>
        <dbReference type="ARBA" id="ARBA00023180"/>
    </source>
</evidence>
<evidence type="ECO:0000256" key="7">
    <source>
        <dbReference type="ARBA" id="ARBA00023170"/>
    </source>
</evidence>
<feature type="transmembrane region" description="Helical" evidence="10">
    <location>
        <begin position="173"/>
        <end position="193"/>
    </location>
</feature>
<comment type="caution">
    <text evidence="13">The sequence shown here is derived from an EMBL/GenBank/DDBJ whole genome shotgun (WGS) entry which is preliminary data.</text>
</comment>
<dbReference type="PROSITE" id="PS00237">
    <property type="entry name" value="G_PROTEIN_RECEP_F1_1"/>
    <property type="match status" value="1"/>
</dbReference>
<feature type="transmembrane region" description="Helical" evidence="10">
    <location>
        <begin position="319"/>
        <end position="341"/>
    </location>
</feature>
<evidence type="ECO:0000256" key="9">
    <source>
        <dbReference type="ARBA" id="ARBA00023224"/>
    </source>
</evidence>
<feature type="region of interest" description="Disordered" evidence="11">
    <location>
        <begin position="279"/>
        <end position="302"/>
    </location>
</feature>
<evidence type="ECO:0000313" key="14">
    <source>
        <dbReference type="Proteomes" id="UP000318571"/>
    </source>
</evidence>
<organism evidence="13 14">
    <name type="scientific">Tigriopus californicus</name>
    <name type="common">Marine copepod</name>
    <dbReference type="NCBI Taxonomy" id="6832"/>
    <lineage>
        <taxon>Eukaryota</taxon>
        <taxon>Metazoa</taxon>
        <taxon>Ecdysozoa</taxon>
        <taxon>Arthropoda</taxon>
        <taxon>Crustacea</taxon>
        <taxon>Multicrustacea</taxon>
        <taxon>Hexanauplia</taxon>
        <taxon>Copepoda</taxon>
        <taxon>Harpacticoida</taxon>
        <taxon>Harpacticidae</taxon>
        <taxon>Tigriopus</taxon>
    </lineage>
</organism>
<dbReference type="GO" id="GO:0008188">
    <property type="term" value="F:neuropeptide receptor activity"/>
    <property type="evidence" value="ECO:0007669"/>
    <property type="project" value="TreeGrafter"/>
</dbReference>
<evidence type="ECO:0000256" key="1">
    <source>
        <dbReference type="ARBA" id="ARBA00004651"/>
    </source>
</evidence>
<evidence type="ECO:0000256" key="4">
    <source>
        <dbReference type="ARBA" id="ARBA00022989"/>
    </source>
</evidence>
<feature type="transmembrane region" description="Helical" evidence="10">
    <location>
        <begin position="217"/>
        <end position="246"/>
    </location>
</feature>
<feature type="transmembrane region" description="Helical" evidence="10">
    <location>
        <begin position="93"/>
        <end position="111"/>
    </location>
</feature>
<dbReference type="PRINTS" id="PR00237">
    <property type="entry name" value="GPCRRHODOPSN"/>
</dbReference>
<evidence type="ECO:0000256" key="10">
    <source>
        <dbReference type="RuleBase" id="RU046427"/>
    </source>
</evidence>
<keyword evidence="6 10" id="KW-0472">Membrane</keyword>
<name>A0A553NCX6_TIGCA</name>
<gene>
    <name evidence="13" type="ORF">TCAL_06266</name>
</gene>
<dbReference type="GO" id="GO:0005886">
    <property type="term" value="C:plasma membrane"/>
    <property type="evidence" value="ECO:0007669"/>
    <property type="project" value="UniProtKB-SubCell"/>
</dbReference>
<dbReference type="PANTHER" id="PTHR24224:SF6">
    <property type="entry name" value="CARDIOACCELERATORY PEPTIDE RECEPTOR-RELATED"/>
    <property type="match status" value="1"/>
</dbReference>
<dbReference type="EMBL" id="VCGU01000458">
    <property type="protein sequence ID" value="TRY63287.1"/>
    <property type="molecule type" value="Genomic_DNA"/>
</dbReference>
<keyword evidence="9 10" id="KW-0807">Transducer</keyword>
<comment type="similarity">
    <text evidence="10">Belongs to the G-protein coupled receptor 1 family. Vasopressin/oxytocin receptor subfamily.</text>
</comment>
<dbReference type="AlphaFoldDB" id="A0A553NCX6"/>
<sequence>MAESIVTNDPLAFGLFLNETMRVEELTIDPDSSQLRVATSEAAAANDTNISEYFYQVEQLTFLWILFILIVIGNATVLIALTLSKGRKSRMNFFIKNLAAADLCVGLISVLTDIIWKITISWEAGLVACKIIRFSQAVVTYASTYVLVALSIDRYDAITHPMNFTGSWRRAKSLVIAAWGFSLVFSAPILHFYETTETVNYGTQCWIDFDKAWKWKLYMTLVSVTLFVIPAFLIAGCYVIIVVTIWSKGKEMAPGGASNALTASRSNGGACEVLIKKKRRNKSRRGTDRQKSSDEPESRRASSRGLIPKAKVKTVKMTFVIIFVFILCWSPYIVFDLLQVYGCIPDNSTNRAVATFIQSLAPLNSAANPLIYCLFSTNAGQNFCNFFGCKKKAKPGSSRGPSGGGASSGSNNTRSTNFDSSSSSHSRHAAMNKNNSVTSWRTSTLDEISSGSRGATAGVIAAAKPASAAPRPRPHFTSSASSERSRRSILVTNDF</sequence>
<dbReference type="OMA" id="NRLCPPF"/>
<evidence type="ECO:0000313" key="13">
    <source>
        <dbReference type="EMBL" id="TRY63287.1"/>
    </source>
</evidence>
<keyword evidence="7 10" id="KW-0675">Receptor</keyword>
<feature type="compositionally biased region" description="Low complexity" evidence="11">
    <location>
        <begin position="408"/>
        <end position="424"/>
    </location>
</feature>
<evidence type="ECO:0000259" key="12">
    <source>
        <dbReference type="PROSITE" id="PS50262"/>
    </source>
</evidence>
<keyword evidence="8 10" id="KW-0325">Glycoprotein</keyword>
<proteinExistence type="inferred from homology"/>
<comment type="caution">
    <text evidence="10">Lacks conserved residue(s) required for the propagation of feature annotation.</text>
</comment>
<dbReference type="InterPro" id="IPR001817">
    <property type="entry name" value="Vasoprsn_rcpt"/>
</dbReference>
<reference evidence="13 14" key="1">
    <citation type="journal article" date="2018" name="Nat. Ecol. Evol.">
        <title>Genomic signatures of mitonuclear coevolution across populations of Tigriopus californicus.</title>
        <authorList>
            <person name="Barreto F.S."/>
            <person name="Watson E.T."/>
            <person name="Lima T.G."/>
            <person name="Willett C.S."/>
            <person name="Edmands S."/>
            <person name="Li W."/>
            <person name="Burton R.S."/>
        </authorList>
    </citation>
    <scope>NUCLEOTIDE SEQUENCE [LARGE SCALE GENOMIC DNA]</scope>
    <source>
        <strain evidence="13 14">San Diego</strain>
    </source>
</reference>
<dbReference type="Proteomes" id="UP000318571">
    <property type="component" value="Chromosome 10"/>
</dbReference>
<keyword evidence="5 10" id="KW-0297">G-protein coupled receptor</keyword>
<dbReference type="Gene3D" id="1.20.1070.10">
    <property type="entry name" value="Rhodopsin 7-helix transmembrane proteins"/>
    <property type="match status" value="1"/>
</dbReference>
<feature type="domain" description="G-protein coupled receptors family 1 profile" evidence="12">
    <location>
        <begin position="73"/>
        <end position="372"/>
    </location>
</feature>
<protein>
    <recommendedName>
        <fullName evidence="12">G-protein coupled receptors family 1 profile domain-containing protein</fullName>
    </recommendedName>
</protein>
<evidence type="ECO:0000256" key="6">
    <source>
        <dbReference type="ARBA" id="ARBA00023136"/>
    </source>
</evidence>
<evidence type="ECO:0000256" key="3">
    <source>
        <dbReference type="ARBA" id="ARBA00022692"/>
    </source>
</evidence>
<accession>A0A553NCX6</accession>
<feature type="region of interest" description="Disordered" evidence="11">
    <location>
        <begin position="395"/>
        <end position="495"/>
    </location>
</feature>
<feature type="compositionally biased region" description="Basic and acidic residues" evidence="11">
    <location>
        <begin position="285"/>
        <end position="300"/>
    </location>
</feature>
<dbReference type="PANTHER" id="PTHR24224">
    <property type="entry name" value="CARDIOACCELERATORY PEPTIDE RECEPTOR-RELATED"/>
    <property type="match status" value="1"/>
</dbReference>
<evidence type="ECO:0000256" key="11">
    <source>
        <dbReference type="SAM" id="MobiDB-lite"/>
    </source>
</evidence>
<dbReference type="GO" id="GO:0005000">
    <property type="term" value="F:vasopressin receptor activity"/>
    <property type="evidence" value="ECO:0007669"/>
    <property type="project" value="InterPro"/>
</dbReference>
<feature type="compositionally biased region" description="Low complexity" evidence="11">
    <location>
        <begin position="461"/>
        <end position="470"/>
    </location>
</feature>
<evidence type="ECO:0000256" key="2">
    <source>
        <dbReference type="ARBA" id="ARBA00022475"/>
    </source>
</evidence>
<dbReference type="PRINTS" id="PR00896">
    <property type="entry name" value="VASOPRESSINR"/>
</dbReference>
<dbReference type="InterPro" id="IPR017452">
    <property type="entry name" value="GPCR_Rhodpsn_7TM"/>
</dbReference>